<dbReference type="Pfam" id="PF01551">
    <property type="entry name" value="Peptidase_M23"/>
    <property type="match status" value="1"/>
</dbReference>
<dbReference type="Gene3D" id="2.70.70.10">
    <property type="entry name" value="Glucose Permease (Domain IIA)"/>
    <property type="match status" value="1"/>
</dbReference>
<proteinExistence type="predicted"/>
<evidence type="ECO:0000256" key="3">
    <source>
        <dbReference type="SAM" id="Phobius"/>
    </source>
</evidence>
<feature type="coiled-coil region" evidence="2">
    <location>
        <begin position="73"/>
        <end position="100"/>
    </location>
</feature>
<dbReference type="PANTHER" id="PTHR21666">
    <property type="entry name" value="PEPTIDASE-RELATED"/>
    <property type="match status" value="1"/>
</dbReference>
<dbReference type="Proteomes" id="UP000191663">
    <property type="component" value="Unassembled WGS sequence"/>
</dbReference>
<dbReference type="PANTHER" id="PTHR21666:SF289">
    <property type="entry name" value="L-ALA--D-GLU ENDOPEPTIDASE"/>
    <property type="match status" value="1"/>
</dbReference>
<dbReference type="InterPro" id="IPR050570">
    <property type="entry name" value="Cell_wall_metabolism_enzyme"/>
</dbReference>
<organism evidence="5 6">
    <name type="scientific">candidate division WOR-3 bacterium 4484_100</name>
    <dbReference type="NCBI Taxonomy" id="1936077"/>
    <lineage>
        <taxon>Bacteria</taxon>
        <taxon>Bacteria division WOR-3</taxon>
    </lineage>
</organism>
<keyword evidence="2" id="KW-0175">Coiled coil</keyword>
<keyword evidence="1" id="KW-0732">Signal</keyword>
<gene>
    <name evidence="5" type="ORF">BXT86_01765</name>
</gene>
<evidence type="ECO:0000313" key="5">
    <source>
        <dbReference type="EMBL" id="OPX18326.1"/>
    </source>
</evidence>
<accession>A0A1V4QHW5</accession>
<evidence type="ECO:0000256" key="1">
    <source>
        <dbReference type="ARBA" id="ARBA00022729"/>
    </source>
</evidence>
<comment type="caution">
    <text evidence="5">The sequence shown here is derived from an EMBL/GenBank/DDBJ whole genome shotgun (WGS) entry which is preliminary data.</text>
</comment>
<sequence length="320" mass="36427">MQKTLDFFLIVYIIWLESLLDIILVSSRGNKTLNLHIKFIFILLLGMFILGILGFFIYSVVFFATNEVDQNRLRKLRTENQIVHQELMRIENEIANLNNIIDSLALYDKKLRVYAPLTPINEDLRKAGVGGYTPHYNDKEISPRIKDKLTDISQTLDNILAQARVQQKSFNELYNYLEEKRYMQNHTPSIIPVQGWLIRGFGYHIDPFTGKVKMHEGLDIAAPIGTPIVAPADGVVKYTGTKRGFGLTVELDHGYGYSTLFAHCQRIKVIPGMKVKRGDIIAYVGNTGKSTGPHLHYEVHIANRPVDPIRFILTKSVISD</sequence>
<feature type="transmembrane region" description="Helical" evidence="3">
    <location>
        <begin position="39"/>
        <end position="65"/>
    </location>
</feature>
<keyword evidence="3" id="KW-0472">Membrane</keyword>
<evidence type="ECO:0000313" key="6">
    <source>
        <dbReference type="Proteomes" id="UP000191663"/>
    </source>
</evidence>
<dbReference type="GO" id="GO:0004222">
    <property type="term" value="F:metalloendopeptidase activity"/>
    <property type="evidence" value="ECO:0007669"/>
    <property type="project" value="TreeGrafter"/>
</dbReference>
<feature type="domain" description="M23ase beta-sheet core" evidence="4">
    <location>
        <begin position="213"/>
        <end position="308"/>
    </location>
</feature>
<dbReference type="FunFam" id="2.70.70.10:FF:000006">
    <property type="entry name" value="M23 family peptidase"/>
    <property type="match status" value="1"/>
</dbReference>
<name>A0A1V4QHW5_UNCW3</name>
<evidence type="ECO:0000256" key="2">
    <source>
        <dbReference type="SAM" id="Coils"/>
    </source>
</evidence>
<dbReference type="InterPro" id="IPR011055">
    <property type="entry name" value="Dup_hybrid_motif"/>
</dbReference>
<dbReference type="CDD" id="cd12797">
    <property type="entry name" value="M23_peptidase"/>
    <property type="match status" value="1"/>
</dbReference>
<evidence type="ECO:0000259" key="4">
    <source>
        <dbReference type="Pfam" id="PF01551"/>
    </source>
</evidence>
<feature type="transmembrane region" description="Helical" evidence="3">
    <location>
        <begin position="7"/>
        <end position="27"/>
    </location>
</feature>
<keyword evidence="3" id="KW-0812">Transmembrane</keyword>
<keyword evidence="3" id="KW-1133">Transmembrane helix</keyword>
<protein>
    <recommendedName>
        <fullName evidence="4">M23ase beta-sheet core domain-containing protein</fullName>
    </recommendedName>
</protein>
<reference evidence="6" key="1">
    <citation type="submission" date="2017-01" db="EMBL/GenBank/DDBJ databases">
        <title>Novel pathways for hydrocarbon cycling and metabolic interdependencies in hydrothermal sediment communities.</title>
        <authorList>
            <person name="Dombrowski N."/>
            <person name="Seitz K."/>
            <person name="Teske A."/>
            <person name="Baker B."/>
        </authorList>
    </citation>
    <scope>NUCLEOTIDE SEQUENCE [LARGE SCALE GENOMIC DNA]</scope>
</reference>
<dbReference type="InterPro" id="IPR016047">
    <property type="entry name" value="M23ase_b-sheet_dom"/>
</dbReference>
<dbReference type="SUPFAM" id="SSF51261">
    <property type="entry name" value="Duplicated hybrid motif"/>
    <property type="match status" value="1"/>
</dbReference>
<dbReference type="EMBL" id="MUKB01000023">
    <property type="protein sequence ID" value="OPX18326.1"/>
    <property type="molecule type" value="Genomic_DNA"/>
</dbReference>
<dbReference type="AlphaFoldDB" id="A0A1V4QHW5"/>